<dbReference type="AlphaFoldDB" id="A0A293SAA1"/>
<evidence type="ECO:0000313" key="1">
    <source>
        <dbReference type="EMBL" id="RVY27807.1"/>
    </source>
</evidence>
<reference evidence="1 2" key="1">
    <citation type="submission" date="2018-10" db="EMBL/GenBank/DDBJ databases">
        <title>Genetic determinants and prediction of antibiotic resistance phenotypes in Helicobacter pylori.</title>
        <authorList>
            <person name="Wagner K."/>
        </authorList>
    </citation>
    <scope>NUCLEOTIDE SEQUENCE [LARGE SCALE GENOMIC DNA]</scope>
    <source>
        <strain evidence="1 2">ZH15</strain>
    </source>
</reference>
<dbReference type="RefSeq" id="WP_079305397.1">
    <property type="nucleotide sequence ID" value="NZ_CP051493.1"/>
</dbReference>
<comment type="caution">
    <text evidence="1">The sequence shown here is derived from an EMBL/GenBank/DDBJ whole genome shotgun (WGS) entry which is preliminary data.</text>
</comment>
<dbReference type="Proteomes" id="UP000288766">
    <property type="component" value="Unassembled WGS sequence"/>
</dbReference>
<name>A0A293SAA1_HELPX</name>
<protein>
    <submittedName>
        <fullName evidence="1">Transposase</fullName>
    </submittedName>
</protein>
<proteinExistence type="predicted"/>
<gene>
    <name evidence="1" type="ORF">ECC12_06455</name>
</gene>
<evidence type="ECO:0000313" key="2">
    <source>
        <dbReference type="Proteomes" id="UP000288766"/>
    </source>
</evidence>
<dbReference type="EMBL" id="RJEO01000017">
    <property type="protein sequence ID" value="RVY27807.1"/>
    <property type="molecule type" value="Genomic_DNA"/>
</dbReference>
<accession>A0A293SAA1</accession>
<sequence>MSHSLACFSSQITSELSKQFEWIAVEDLHTKNMTKRAKLKAKLKNVKQKSGLNQSILNASFYQIISFLDCKQQHNSDKQ</sequence>
<organism evidence="1 2">
    <name type="scientific">Helicobacter pylori</name>
    <name type="common">Campylobacter pylori</name>
    <dbReference type="NCBI Taxonomy" id="210"/>
    <lineage>
        <taxon>Bacteria</taxon>
        <taxon>Pseudomonadati</taxon>
        <taxon>Campylobacterota</taxon>
        <taxon>Epsilonproteobacteria</taxon>
        <taxon>Campylobacterales</taxon>
        <taxon>Helicobacteraceae</taxon>
        <taxon>Helicobacter</taxon>
    </lineage>
</organism>